<dbReference type="Proteomes" id="UP000263232">
    <property type="component" value="Chromosome"/>
</dbReference>
<proteinExistence type="predicted"/>
<evidence type="ECO:0000259" key="1">
    <source>
        <dbReference type="Pfam" id="PF01609"/>
    </source>
</evidence>
<gene>
    <name evidence="2" type="ORF">CL176_00415</name>
</gene>
<dbReference type="AlphaFoldDB" id="A0A347WHQ6"/>
<organism evidence="2 3">
    <name type="scientific">Suicoccus acidiformans</name>
    <dbReference type="NCBI Taxonomy" id="2036206"/>
    <lineage>
        <taxon>Bacteria</taxon>
        <taxon>Bacillati</taxon>
        <taxon>Bacillota</taxon>
        <taxon>Bacilli</taxon>
        <taxon>Lactobacillales</taxon>
        <taxon>Aerococcaceae</taxon>
        <taxon>Suicoccus</taxon>
    </lineage>
</organism>
<dbReference type="InterPro" id="IPR002559">
    <property type="entry name" value="Transposase_11"/>
</dbReference>
<accession>A0A347WHQ6</accession>
<evidence type="ECO:0000313" key="3">
    <source>
        <dbReference type="Proteomes" id="UP000263232"/>
    </source>
</evidence>
<dbReference type="PANTHER" id="PTHR34614">
    <property type="match status" value="1"/>
</dbReference>
<evidence type="ECO:0000313" key="2">
    <source>
        <dbReference type="EMBL" id="AXY24613.1"/>
    </source>
</evidence>
<dbReference type="EMBL" id="CP023434">
    <property type="protein sequence ID" value="AXY24613.1"/>
    <property type="molecule type" value="Genomic_DNA"/>
</dbReference>
<dbReference type="GO" id="GO:0003677">
    <property type="term" value="F:DNA binding"/>
    <property type="evidence" value="ECO:0007669"/>
    <property type="project" value="InterPro"/>
</dbReference>
<feature type="domain" description="Transposase IS4-like" evidence="1">
    <location>
        <begin position="181"/>
        <end position="465"/>
    </location>
</feature>
<dbReference type="KEGG" id="abae:CL176_00415"/>
<protein>
    <recommendedName>
        <fullName evidence="1">Transposase IS4-like domain-containing protein</fullName>
    </recommendedName>
</protein>
<dbReference type="RefSeq" id="WP_118989537.1">
    <property type="nucleotide sequence ID" value="NZ_CP023434.1"/>
</dbReference>
<dbReference type="Pfam" id="PF01609">
    <property type="entry name" value="DDE_Tnp_1"/>
    <property type="match status" value="1"/>
</dbReference>
<dbReference type="OrthoDB" id="2157903at2"/>
<dbReference type="GO" id="GO:0004803">
    <property type="term" value="F:transposase activity"/>
    <property type="evidence" value="ECO:0007669"/>
    <property type="project" value="InterPro"/>
</dbReference>
<dbReference type="GO" id="GO:0006313">
    <property type="term" value="P:DNA transposition"/>
    <property type="evidence" value="ECO:0007669"/>
    <property type="project" value="InterPro"/>
</dbReference>
<dbReference type="PANTHER" id="PTHR34614:SF2">
    <property type="entry name" value="TRANSPOSASE IS4-LIKE DOMAIN-CONTAINING PROTEIN"/>
    <property type="match status" value="1"/>
</dbReference>
<reference evidence="2 3" key="1">
    <citation type="submission" date="2017-09" db="EMBL/GenBank/DDBJ databases">
        <title>Complete genome sequence of Oxytococcus suis strain ZY16052.</title>
        <authorList>
            <person name="Li F."/>
        </authorList>
    </citation>
    <scope>NUCLEOTIDE SEQUENCE [LARGE SCALE GENOMIC DNA]</scope>
    <source>
        <strain evidence="2 3">ZY16052</strain>
    </source>
</reference>
<keyword evidence="3" id="KW-1185">Reference proteome</keyword>
<sequence>MAIHNYLVEVPKTKTSIKTAKNGTNYVYYSVETYRNKNNTPTHRERAIGKLNPDDPTTMYPNDNYLELFGAPEKIEPIQTPKAHLAAETVFLKEIAEMSGLEEVLKKVFPDYYREILNLAIYIVKKGGVMMNLEDYYSKHVLAYDLVPHSHQLNKFFEELTIDRHWSFFQEWNKYLETDTSYLAYDVTSVSTYSQNIPIAERGYNRDGEKLDQINFGTFFDPDKCLPVAYEVYNESIPDKTHFTSSLELSKILNFKDVCWVLDGGFMTEGNLEQLEEIEEEKFIMMAPLTQNKFKNKVLDEVFDLEKVDNYCYSTAANGKQVEIEINGSEYQLYLFREPMRAAEEKQTIYQRIKQEDETLAKQKGIKKKSFSSKYHNLEQVKGELKDYQKNNEKIEENLELAGTFAILTKGMDKHPDQILAIYRRRNEIEGFFNGMKNTLDTDRLRIHLISAMDGKMFVTFIALIIHSYLLNHERSDMPSDRNAPTVKALLLELEKITLYKYQGRKGVMAPLTKKQRDILEDYGINPDEFIEKVCEF</sequence>
<name>A0A347WHQ6_9LACT</name>